<dbReference type="Gene3D" id="1.10.1660.10">
    <property type="match status" value="1"/>
</dbReference>
<dbReference type="SUPFAM" id="SSF46955">
    <property type="entry name" value="Putative DNA-binding domain"/>
    <property type="match status" value="1"/>
</dbReference>
<dbReference type="GO" id="GO:0046872">
    <property type="term" value="F:metal ion binding"/>
    <property type="evidence" value="ECO:0007669"/>
    <property type="project" value="InterPro"/>
</dbReference>
<dbReference type="CDD" id="cd04762">
    <property type="entry name" value="HTH_MerR-trunc"/>
    <property type="match status" value="1"/>
</dbReference>
<dbReference type="InterPro" id="IPR003759">
    <property type="entry name" value="Cbl-bd_cap"/>
</dbReference>
<dbReference type="RefSeq" id="WP_148075692.1">
    <property type="nucleotide sequence ID" value="NZ_CP042913.1"/>
</dbReference>
<protein>
    <submittedName>
        <fullName evidence="2">MerR family regulatory protein</fullName>
    </submittedName>
</protein>
<dbReference type="InterPro" id="IPR041657">
    <property type="entry name" value="HTH_17"/>
</dbReference>
<evidence type="ECO:0000259" key="1">
    <source>
        <dbReference type="PROSITE" id="PS51332"/>
    </source>
</evidence>
<reference evidence="2 3" key="1">
    <citation type="submission" date="2019-08" db="EMBL/GenBank/DDBJ databases">
        <title>Deep-cultivation of Planctomycetes and their phenomic and genomic characterization uncovers novel biology.</title>
        <authorList>
            <person name="Wiegand S."/>
            <person name="Jogler M."/>
            <person name="Boedeker C."/>
            <person name="Pinto D."/>
            <person name="Vollmers J."/>
            <person name="Rivas-Marin E."/>
            <person name="Kohn T."/>
            <person name="Peeters S.H."/>
            <person name="Heuer A."/>
            <person name="Rast P."/>
            <person name="Oberbeckmann S."/>
            <person name="Bunk B."/>
            <person name="Jeske O."/>
            <person name="Meyerdierks A."/>
            <person name="Storesund J.E."/>
            <person name="Kallscheuer N."/>
            <person name="Luecker S."/>
            <person name="Lage O.M."/>
            <person name="Pohl T."/>
            <person name="Merkel B.J."/>
            <person name="Hornburger P."/>
            <person name="Mueller R.-W."/>
            <person name="Bruemmer F."/>
            <person name="Labrenz M."/>
            <person name="Spormann A.M."/>
            <person name="Op den Camp H."/>
            <person name="Overmann J."/>
            <person name="Amann R."/>
            <person name="Jetten M.S.M."/>
            <person name="Mascher T."/>
            <person name="Medema M.H."/>
            <person name="Devos D.P."/>
            <person name="Kaster A.-K."/>
            <person name="Ovreas L."/>
            <person name="Rohde M."/>
            <person name="Galperin M.Y."/>
            <person name="Jogler C."/>
        </authorList>
    </citation>
    <scope>NUCLEOTIDE SEQUENCE [LARGE SCALE GENOMIC DNA]</scope>
    <source>
        <strain evidence="2 3">Pr1d</strain>
    </source>
</reference>
<dbReference type="Proteomes" id="UP000323917">
    <property type="component" value="Chromosome"/>
</dbReference>
<dbReference type="OrthoDB" id="264258at2"/>
<dbReference type="PROSITE" id="PS51332">
    <property type="entry name" value="B12_BINDING"/>
    <property type="match status" value="1"/>
</dbReference>
<evidence type="ECO:0000313" key="2">
    <source>
        <dbReference type="EMBL" id="QEG37452.1"/>
    </source>
</evidence>
<dbReference type="Gene3D" id="1.10.1240.10">
    <property type="entry name" value="Methionine synthase domain"/>
    <property type="match status" value="1"/>
</dbReference>
<dbReference type="Pfam" id="PF12728">
    <property type="entry name" value="HTH_17"/>
    <property type="match status" value="1"/>
</dbReference>
<dbReference type="KEGG" id="bgok:Pr1d_47980"/>
<accession>A0A5B9QID0</accession>
<sequence>MTRLLTPKQVAQAIGVSESSLKRWCDKGLLATIRTAGGHRRLALDEVFQFLRRSDQELVRPELLGLPSNTGRGEIVLTRAREQISAALVTGDEEQCRRIVLDLYLAGQSVCEICDRVLAEAFHEIGDRWECGEVSIYRERRACEIGSRALHELRSAMPTPRVDAPQAIGGTMQSDPYRLPTAMIEVVLRELGWQATSLGTELPSTTFAEALHDNEPKLLWLSISSFASSAQFLEDYAEIHRVAEEVGAAVVVGGRALSTEIRQEMVYSAFCDNLRHMVTFVDTLQAGVGQQQS</sequence>
<dbReference type="SUPFAM" id="SSF52242">
    <property type="entry name" value="Cobalamin (vitamin B12)-binding domain"/>
    <property type="match status" value="1"/>
</dbReference>
<keyword evidence="3" id="KW-1185">Reference proteome</keyword>
<gene>
    <name evidence="2" type="ORF">Pr1d_47980</name>
</gene>
<dbReference type="EMBL" id="CP042913">
    <property type="protein sequence ID" value="QEG37452.1"/>
    <property type="molecule type" value="Genomic_DNA"/>
</dbReference>
<feature type="domain" description="B12-binding" evidence="1">
    <location>
        <begin position="164"/>
        <end position="291"/>
    </location>
</feature>
<name>A0A5B9QID0_9BACT</name>
<proteinExistence type="predicted"/>
<dbReference type="InterPro" id="IPR036594">
    <property type="entry name" value="Meth_synthase_dom"/>
</dbReference>
<organism evidence="2 3">
    <name type="scientific">Bythopirellula goksoeyrii</name>
    <dbReference type="NCBI Taxonomy" id="1400387"/>
    <lineage>
        <taxon>Bacteria</taxon>
        <taxon>Pseudomonadati</taxon>
        <taxon>Planctomycetota</taxon>
        <taxon>Planctomycetia</taxon>
        <taxon>Pirellulales</taxon>
        <taxon>Lacipirellulaceae</taxon>
        <taxon>Bythopirellula</taxon>
    </lineage>
</organism>
<dbReference type="AlphaFoldDB" id="A0A5B9QID0"/>
<dbReference type="Gene3D" id="3.40.50.280">
    <property type="entry name" value="Cobalamin-binding domain"/>
    <property type="match status" value="1"/>
</dbReference>
<dbReference type="InterPro" id="IPR036724">
    <property type="entry name" value="Cobalamin-bd_sf"/>
</dbReference>
<dbReference type="GO" id="GO:0031419">
    <property type="term" value="F:cobalamin binding"/>
    <property type="evidence" value="ECO:0007669"/>
    <property type="project" value="InterPro"/>
</dbReference>
<dbReference type="InterPro" id="IPR009061">
    <property type="entry name" value="DNA-bd_dom_put_sf"/>
</dbReference>
<dbReference type="InterPro" id="IPR006158">
    <property type="entry name" value="Cobalamin-bd"/>
</dbReference>
<dbReference type="Pfam" id="PF02607">
    <property type="entry name" value="B12-binding_2"/>
    <property type="match status" value="1"/>
</dbReference>
<evidence type="ECO:0000313" key="3">
    <source>
        <dbReference type="Proteomes" id="UP000323917"/>
    </source>
</evidence>